<dbReference type="PANTHER" id="PTHR30086">
    <property type="entry name" value="ARGININE EXPORTER PROTEIN ARGO"/>
    <property type="match status" value="1"/>
</dbReference>
<dbReference type="GO" id="GO:0015171">
    <property type="term" value="F:amino acid transmembrane transporter activity"/>
    <property type="evidence" value="ECO:0007669"/>
    <property type="project" value="TreeGrafter"/>
</dbReference>
<dbReference type="InterPro" id="IPR001123">
    <property type="entry name" value="LeuE-type"/>
</dbReference>
<accession>A0A934MFL5</accession>
<dbReference type="GO" id="GO:0033228">
    <property type="term" value="P:cysteine export across plasma membrane"/>
    <property type="evidence" value="ECO:0007669"/>
    <property type="project" value="TreeGrafter"/>
</dbReference>
<keyword evidence="2" id="KW-1003">Cell membrane</keyword>
<evidence type="ECO:0000256" key="5">
    <source>
        <dbReference type="ARBA" id="ARBA00023136"/>
    </source>
</evidence>
<dbReference type="GO" id="GO:0005886">
    <property type="term" value="C:plasma membrane"/>
    <property type="evidence" value="ECO:0007669"/>
    <property type="project" value="UniProtKB-SubCell"/>
</dbReference>
<evidence type="ECO:0000256" key="4">
    <source>
        <dbReference type="ARBA" id="ARBA00022989"/>
    </source>
</evidence>
<dbReference type="Proteomes" id="UP000642488">
    <property type="component" value="Unassembled WGS sequence"/>
</dbReference>
<evidence type="ECO:0000313" key="8">
    <source>
        <dbReference type="Proteomes" id="UP000642488"/>
    </source>
</evidence>
<evidence type="ECO:0000256" key="3">
    <source>
        <dbReference type="ARBA" id="ARBA00022692"/>
    </source>
</evidence>
<comment type="caution">
    <text evidence="7">The sequence shown here is derived from an EMBL/GenBank/DDBJ whole genome shotgun (WGS) entry which is preliminary data.</text>
</comment>
<feature type="transmembrane region" description="Helical" evidence="6">
    <location>
        <begin position="108"/>
        <end position="129"/>
    </location>
</feature>
<feature type="transmembrane region" description="Helical" evidence="6">
    <location>
        <begin position="141"/>
        <end position="163"/>
    </location>
</feature>
<dbReference type="AlphaFoldDB" id="A0A934MFL5"/>
<feature type="transmembrane region" description="Helical" evidence="6">
    <location>
        <begin position="175"/>
        <end position="192"/>
    </location>
</feature>
<evidence type="ECO:0000256" key="6">
    <source>
        <dbReference type="SAM" id="Phobius"/>
    </source>
</evidence>
<feature type="transmembrane region" description="Helical" evidence="6">
    <location>
        <begin position="6"/>
        <end position="27"/>
    </location>
</feature>
<keyword evidence="3 6" id="KW-0812">Transmembrane</keyword>
<feature type="transmembrane region" description="Helical" evidence="6">
    <location>
        <begin position="67"/>
        <end position="87"/>
    </location>
</feature>
<keyword evidence="4 6" id="KW-1133">Transmembrane helix</keyword>
<name>A0A934MFL5_9RHOB</name>
<evidence type="ECO:0000256" key="2">
    <source>
        <dbReference type="ARBA" id="ARBA00022475"/>
    </source>
</evidence>
<protein>
    <submittedName>
        <fullName evidence="7">LysE family transporter</fullName>
    </submittedName>
</protein>
<dbReference type="EMBL" id="JAEKPD010000001">
    <property type="protein sequence ID" value="MBJ3761569.1"/>
    <property type="molecule type" value="Genomic_DNA"/>
</dbReference>
<reference evidence="7" key="1">
    <citation type="submission" date="2020-12" db="EMBL/GenBank/DDBJ databases">
        <title>Bacterial taxonomy.</title>
        <authorList>
            <person name="Pan X."/>
        </authorList>
    </citation>
    <scope>NUCLEOTIDE SEQUENCE</scope>
    <source>
        <strain evidence="7">KCTC 52957</strain>
    </source>
</reference>
<dbReference type="PANTHER" id="PTHR30086:SF20">
    <property type="entry name" value="ARGININE EXPORTER PROTEIN ARGO-RELATED"/>
    <property type="match status" value="1"/>
</dbReference>
<comment type="subcellular location">
    <subcellularLocation>
        <location evidence="1">Cell membrane</location>
        <topology evidence="1">Multi-pass membrane protein</topology>
    </subcellularLocation>
</comment>
<evidence type="ECO:0000313" key="7">
    <source>
        <dbReference type="EMBL" id="MBJ3761569.1"/>
    </source>
</evidence>
<evidence type="ECO:0000256" key="1">
    <source>
        <dbReference type="ARBA" id="ARBA00004651"/>
    </source>
</evidence>
<gene>
    <name evidence="7" type="ORF">ILP92_02245</name>
</gene>
<feature type="transmembrane region" description="Helical" evidence="6">
    <location>
        <begin position="39"/>
        <end position="61"/>
    </location>
</feature>
<keyword evidence="5 6" id="KW-0472">Membrane</keyword>
<dbReference type="Pfam" id="PF01810">
    <property type="entry name" value="LysE"/>
    <property type="match status" value="1"/>
</dbReference>
<sequence length="193" mass="20450">MIDPLYLFVFAGLFSPGPNVILLTASGARFGFRRTVPHILGVALGVGITAGLTGAGIGAILEELPALEWSLKIVAAGWILWMAWTLARRASRPRDGARDRPFTLVEAILFQWVNPKVWAVALAAASGYAAGLGPMGEGARLALAFAGINLAVCLFWTWAGHLLALLLQSARAWRLFLRVMAAALALSAGAIFA</sequence>
<proteinExistence type="predicted"/>
<keyword evidence="8" id="KW-1185">Reference proteome</keyword>
<organism evidence="7 8">
    <name type="scientific">Palleronia pontilimi</name>
    <dbReference type="NCBI Taxonomy" id="1964209"/>
    <lineage>
        <taxon>Bacteria</taxon>
        <taxon>Pseudomonadati</taxon>
        <taxon>Pseudomonadota</taxon>
        <taxon>Alphaproteobacteria</taxon>
        <taxon>Rhodobacterales</taxon>
        <taxon>Roseobacteraceae</taxon>
        <taxon>Palleronia</taxon>
    </lineage>
</organism>
<dbReference type="RefSeq" id="WP_198914720.1">
    <property type="nucleotide sequence ID" value="NZ_JAEKPD010000001.1"/>
</dbReference>